<gene>
    <name evidence="1" type="ORF">AQI88_38885</name>
</gene>
<name>A0A117PT47_9ACTN</name>
<protein>
    <submittedName>
        <fullName evidence="1">Uncharacterized protein</fullName>
    </submittedName>
</protein>
<evidence type="ECO:0000313" key="2">
    <source>
        <dbReference type="Proteomes" id="UP000054241"/>
    </source>
</evidence>
<comment type="caution">
    <text evidence="1">The sequence shown here is derived from an EMBL/GenBank/DDBJ whole genome shotgun (WGS) entry which is preliminary data.</text>
</comment>
<proteinExistence type="predicted"/>
<sequence>MPLKMPQRVQVKITIPFVGEISGEWEPDDAERKAAWELYVELVTRIAVVPLQPGQGSLRDATNSLYSLFSITRDILRRYGPQVAPASKHSQISFGVLAVTVLNHALRPFLARWHIQLGTWEAARPADRSALDHEQAWDQAEQFREELEKVRQALVETADVLGTVAGAADLMRSTSISG</sequence>
<reference evidence="1 2" key="1">
    <citation type="submission" date="2015-10" db="EMBL/GenBank/DDBJ databases">
        <title>Draft genome sequence of Streptomyces cellostaticus DSM 40189, type strain for the species Streptomyces cellostaticus.</title>
        <authorList>
            <person name="Ruckert C."/>
            <person name="Winkler A."/>
            <person name="Kalinowski J."/>
            <person name="Kampfer P."/>
            <person name="Glaeser S."/>
        </authorList>
    </citation>
    <scope>NUCLEOTIDE SEQUENCE [LARGE SCALE GENOMIC DNA]</scope>
    <source>
        <strain evidence="1 2">DSM 40189</strain>
    </source>
</reference>
<evidence type="ECO:0000313" key="1">
    <source>
        <dbReference type="EMBL" id="KUM90277.1"/>
    </source>
</evidence>
<dbReference type="EMBL" id="LMWL01000087">
    <property type="protein sequence ID" value="KUM90277.1"/>
    <property type="molecule type" value="Genomic_DNA"/>
</dbReference>
<dbReference type="OrthoDB" id="511218at2"/>
<keyword evidence="2" id="KW-1185">Reference proteome</keyword>
<dbReference type="AlphaFoldDB" id="A0A117PT47"/>
<organism evidence="1 2">
    <name type="scientific">Streptomyces cellostaticus</name>
    <dbReference type="NCBI Taxonomy" id="67285"/>
    <lineage>
        <taxon>Bacteria</taxon>
        <taxon>Bacillati</taxon>
        <taxon>Actinomycetota</taxon>
        <taxon>Actinomycetes</taxon>
        <taxon>Kitasatosporales</taxon>
        <taxon>Streptomycetaceae</taxon>
        <taxon>Streptomyces</taxon>
    </lineage>
</organism>
<accession>A0A117PT47</accession>
<dbReference type="STRING" id="67285.AQI88_38885"/>
<dbReference type="Proteomes" id="UP000054241">
    <property type="component" value="Unassembled WGS sequence"/>
</dbReference>